<dbReference type="Pfam" id="PF02585">
    <property type="entry name" value="PIG-L"/>
    <property type="match status" value="1"/>
</dbReference>
<reference evidence="2" key="1">
    <citation type="journal article" date="2019" name="Int. J. Syst. Evol. Microbiol.">
        <title>The Global Catalogue of Microorganisms (GCM) 10K type strain sequencing project: providing services to taxonomists for standard genome sequencing and annotation.</title>
        <authorList>
            <consortium name="The Broad Institute Genomics Platform"/>
            <consortium name="The Broad Institute Genome Sequencing Center for Infectious Disease"/>
            <person name="Wu L."/>
            <person name="Ma J."/>
        </authorList>
    </citation>
    <scope>NUCLEOTIDE SEQUENCE [LARGE SCALE GENOMIC DNA]</scope>
    <source>
        <strain evidence="2">JCM 17525</strain>
    </source>
</reference>
<dbReference type="SUPFAM" id="SSF52317">
    <property type="entry name" value="Class I glutamine amidotransferase-like"/>
    <property type="match status" value="1"/>
</dbReference>
<gene>
    <name evidence="1" type="ORF">GCM10022271_19920</name>
</gene>
<dbReference type="InterPro" id="IPR029062">
    <property type="entry name" value="Class_I_gatase-like"/>
</dbReference>
<evidence type="ECO:0000313" key="2">
    <source>
        <dbReference type="Proteomes" id="UP001501456"/>
    </source>
</evidence>
<dbReference type="Gene3D" id="3.40.50.10320">
    <property type="entry name" value="LmbE-like"/>
    <property type="match status" value="1"/>
</dbReference>
<dbReference type="InterPro" id="IPR024078">
    <property type="entry name" value="LmbE-like_dom_sf"/>
</dbReference>
<keyword evidence="2" id="KW-1185">Reference proteome</keyword>
<dbReference type="PANTHER" id="PTHR12993">
    <property type="entry name" value="N-ACETYLGLUCOSAMINYL-PHOSPHATIDYLINOSITOL DE-N-ACETYLASE-RELATED"/>
    <property type="match status" value="1"/>
</dbReference>
<organism evidence="1 2">
    <name type="scientific">Corallibacter vietnamensis</name>
    <dbReference type="NCBI Taxonomy" id="904130"/>
    <lineage>
        <taxon>Bacteria</taxon>
        <taxon>Pseudomonadati</taxon>
        <taxon>Bacteroidota</taxon>
        <taxon>Flavobacteriia</taxon>
        <taxon>Flavobacteriales</taxon>
        <taxon>Flavobacteriaceae</taxon>
        <taxon>Corallibacter</taxon>
    </lineage>
</organism>
<evidence type="ECO:0000313" key="1">
    <source>
        <dbReference type="EMBL" id="GAA3787426.1"/>
    </source>
</evidence>
<sequence length="836" mass="93995">MHKLLLALFFTSFSLHFINAQQPQKPTASEIHQDIKKLNFLGSVLYLAAHPDDENTRLISYMANNVHARTAYLSLTRGDGGQNLIGPEIRELLGVIRTQELLTARAIDGGEQRFTRANDFGYSKHPDETLAIWNKDQVLSDVVLAIRQFKPDIIINRFDHRSPGTTHGHHTTSAMLSVEAFDITNDSSKFPEQLQTTSVWQPKRLFFNTSWWFYGSQEKFDKADKSNLLAFDIGTYYPTIGLSNTEIASLSRSQHKSQGFGNTGTRGTQQEYVELLKGDMPADKTNIFDGINTTWSRVKGGQAIGDILYQVEENFDFTNPSASIPELMKAYKLIQSLEDNHWKTLKSKEIKNIIAACSGLYLEAVAETNHATPGETINLNIEAINRSPINMTLKQYNTGIVAVSKNMTLGNNTNLTFQETLKISNSQNVTTPYWLTEKGSLGMYRVENPALIGKPETPRIFNVTFDLIIENTPISFTKPIVYKTNDPVKGEVYKPFEIIPEASAKITEKVIIFENNNSKDIPVVVKAGRDNLQGTVTLAYPNEWNISPKNQDIHIANKGETQTVIFTVTPPKNQNEGLISPIVTVNGKSYTKELIDIDYDHIPFQTVLLPSESKIVRLDIKKMGQNIGYIEGAGDVVPESLQQIGYNVTTIAPENISSETLSHFDAIVVGIRAYNTVETLKFKQQILFDYIKKGGTMVVQYNTSHRLKTKQLAPYDLELSRDRVTDEFADVKFLNPKHPVLNYPNKITETDFEGWTQERGLYFPHKWDKAFTPILSMHDKGESAKKGSLLIAQYGDGYYIYTGLSFFREFPAGVSGAYRLFANMLSIGKTTQPLND</sequence>
<protein>
    <submittedName>
        <fullName evidence="1">PIG-L family deacetylase</fullName>
    </submittedName>
</protein>
<accession>A0ABP7H7F7</accession>
<dbReference type="PANTHER" id="PTHR12993:SF11">
    <property type="entry name" value="N-ACETYLGLUCOSAMINYL-PHOSPHATIDYLINOSITOL DE-N-ACETYLASE"/>
    <property type="match status" value="1"/>
</dbReference>
<proteinExistence type="predicted"/>
<dbReference type="RefSeq" id="WP_344730038.1">
    <property type="nucleotide sequence ID" value="NZ_BAABBI010000002.1"/>
</dbReference>
<dbReference type="Proteomes" id="UP001501456">
    <property type="component" value="Unassembled WGS sequence"/>
</dbReference>
<dbReference type="EMBL" id="BAABBI010000002">
    <property type="protein sequence ID" value="GAA3787426.1"/>
    <property type="molecule type" value="Genomic_DNA"/>
</dbReference>
<dbReference type="SUPFAM" id="SSF102588">
    <property type="entry name" value="LmbE-like"/>
    <property type="match status" value="1"/>
</dbReference>
<dbReference type="InterPro" id="IPR003737">
    <property type="entry name" value="GlcNAc_PI_deacetylase-related"/>
</dbReference>
<comment type="caution">
    <text evidence="1">The sequence shown here is derived from an EMBL/GenBank/DDBJ whole genome shotgun (WGS) entry which is preliminary data.</text>
</comment>
<name>A0ABP7H7F7_9FLAO</name>